<evidence type="ECO:0008006" key="3">
    <source>
        <dbReference type="Google" id="ProtNLM"/>
    </source>
</evidence>
<evidence type="ECO:0000313" key="2">
    <source>
        <dbReference type="Proteomes" id="UP000611500"/>
    </source>
</evidence>
<accession>A0A8J3H986</accession>
<keyword evidence="2" id="KW-1185">Reference proteome</keyword>
<proteinExistence type="predicted"/>
<reference evidence="1" key="1">
    <citation type="journal article" date="2014" name="Int. J. Syst. Evol. Microbiol.">
        <title>Complete genome sequence of Corynebacterium casei LMG S-19264T (=DSM 44701T), isolated from a smear-ripened cheese.</title>
        <authorList>
            <consortium name="US DOE Joint Genome Institute (JGI-PGF)"/>
            <person name="Walter F."/>
            <person name="Albersmeier A."/>
            <person name="Kalinowski J."/>
            <person name="Ruckert C."/>
        </authorList>
    </citation>
    <scope>NUCLEOTIDE SEQUENCE</scope>
    <source>
        <strain evidence="1">CGMCC 1.7081</strain>
    </source>
</reference>
<evidence type="ECO:0000313" key="1">
    <source>
        <dbReference type="EMBL" id="GHG92512.1"/>
    </source>
</evidence>
<organism evidence="1 2">
    <name type="scientific">Pseudodonghicola xiamenensis</name>
    <dbReference type="NCBI Taxonomy" id="337702"/>
    <lineage>
        <taxon>Bacteria</taxon>
        <taxon>Pseudomonadati</taxon>
        <taxon>Pseudomonadota</taxon>
        <taxon>Alphaproteobacteria</taxon>
        <taxon>Rhodobacterales</taxon>
        <taxon>Paracoccaceae</taxon>
        <taxon>Pseudodonghicola</taxon>
    </lineage>
</organism>
<dbReference type="EMBL" id="BNAP01000009">
    <property type="protein sequence ID" value="GHG92512.1"/>
    <property type="molecule type" value="Genomic_DNA"/>
</dbReference>
<gene>
    <name evidence="1" type="ORF">GCM10010961_24590</name>
</gene>
<sequence>MAHTTSQPSAGFSFTRPIVALGHGIWAWMERVAEANSRQDQVKFLQSLSDKELAARGIRRDRIVEHVFADRLSA</sequence>
<protein>
    <recommendedName>
        <fullName evidence="3">DUF1127 domain-containing protein</fullName>
    </recommendedName>
</protein>
<reference evidence="1" key="2">
    <citation type="submission" date="2020-09" db="EMBL/GenBank/DDBJ databases">
        <authorList>
            <person name="Sun Q."/>
            <person name="Zhou Y."/>
        </authorList>
    </citation>
    <scope>NUCLEOTIDE SEQUENCE</scope>
    <source>
        <strain evidence="1">CGMCC 1.7081</strain>
    </source>
</reference>
<comment type="caution">
    <text evidence="1">The sequence shown here is derived from an EMBL/GenBank/DDBJ whole genome shotgun (WGS) entry which is preliminary data.</text>
</comment>
<name>A0A8J3H986_9RHOB</name>
<dbReference type="Proteomes" id="UP000611500">
    <property type="component" value="Unassembled WGS sequence"/>
</dbReference>
<dbReference type="AlphaFoldDB" id="A0A8J3H986"/>
<dbReference type="RefSeq" id="WP_035366614.1">
    <property type="nucleotide sequence ID" value="NZ_BNAP01000009.1"/>
</dbReference>